<evidence type="ECO:0000256" key="3">
    <source>
        <dbReference type="ARBA" id="ARBA00022695"/>
    </source>
</evidence>
<dbReference type="PANTHER" id="PTHR37984">
    <property type="entry name" value="PROTEIN CBG26694"/>
    <property type="match status" value="1"/>
</dbReference>
<dbReference type="GO" id="GO:0003676">
    <property type="term" value="F:nucleic acid binding"/>
    <property type="evidence" value="ECO:0007669"/>
    <property type="project" value="InterPro"/>
</dbReference>
<keyword evidence="6" id="KW-0378">Hydrolase</keyword>
<dbReference type="CDD" id="cd09274">
    <property type="entry name" value="RNase_HI_RT_Ty3"/>
    <property type="match status" value="1"/>
</dbReference>
<reference evidence="10" key="1">
    <citation type="submission" date="2014-07" db="EMBL/GenBank/DDBJ databases">
        <authorList>
            <person name="Martin A.A"/>
            <person name="De Silva N."/>
        </authorList>
    </citation>
    <scope>NUCLEOTIDE SEQUENCE</scope>
</reference>
<keyword evidence="2" id="KW-0808">Transferase</keyword>
<dbReference type="SUPFAM" id="SSF56672">
    <property type="entry name" value="DNA/RNA polymerases"/>
    <property type="match status" value="1"/>
</dbReference>
<keyword evidence="4" id="KW-0540">Nuclease</keyword>
<dbReference type="InterPro" id="IPR036397">
    <property type="entry name" value="RNaseH_sf"/>
</dbReference>
<dbReference type="InterPro" id="IPR041588">
    <property type="entry name" value="Integrase_H2C2"/>
</dbReference>
<dbReference type="Gene3D" id="3.10.20.370">
    <property type="match status" value="1"/>
</dbReference>
<dbReference type="GO" id="GO:0042575">
    <property type="term" value="C:DNA polymerase complex"/>
    <property type="evidence" value="ECO:0007669"/>
    <property type="project" value="UniProtKB-ARBA"/>
</dbReference>
<evidence type="ECO:0000256" key="1">
    <source>
        <dbReference type="ARBA" id="ARBA00012493"/>
    </source>
</evidence>
<dbReference type="SUPFAM" id="SSF53098">
    <property type="entry name" value="Ribonuclease H-like"/>
    <property type="match status" value="1"/>
</dbReference>
<dbReference type="InterPro" id="IPR021109">
    <property type="entry name" value="Peptidase_aspartic_dom_sf"/>
</dbReference>
<name>A0A0K0FCV2_STRVS</name>
<keyword evidence="5" id="KW-0255">Endonuclease</keyword>
<keyword evidence="10" id="KW-1185">Reference proteome</keyword>
<dbReference type="GO" id="GO:0003964">
    <property type="term" value="F:RNA-directed DNA polymerase activity"/>
    <property type="evidence" value="ECO:0007669"/>
    <property type="project" value="UniProtKB-KW"/>
</dbReference>
<evidence type="ECO:0000256" key="2">
    <source>
        <dbReference type="ARBA" id="ARBA00022679"/>
    </source>
</evidence>
<dbReference type="STRING" id="75913.A0A0K0FCV2"/>
<evidence type="ECO:0000259" key="8">
    <source>
        <dbReference type="Pfam" id="PF17917"/>
    </source>
</evidence>
<dbReference type="GO" id="GO:0016787">
    <property type="term" value="F:hydrolase activity"/>
    <property type="evidence" value="ECO:0007669"/>
    <property type="project" value="UniProtKB-KW"/>
</dbReference>
<evidence type="ECO:0000256" key="6">
    <source>
        <dbReference type="ARBA" id="ARBA00022801"/>
    </source>
</evidence>
<dbReference type="PANTHER" id="PTHR37984:SF5">
    <property type="entry name" value="PROTEIN NYNRIN-LIKE"/>
    <property type="match status" value="1"/>
</dbReference>
<evidence type="ECO:0000256" key="5">
    <source>
        <dbReference type="ARBA" id="ARBA00022759"/>
    </source>
</evidence>
<evidence type="ECO:0000256" key="7">
    <source>
        <dbReference type="ARBA" id="ARBA00022918"/>
    </source>
</evidence>
<dbReference type="AlphaFoldDB" id="A0A0K0FCV2"/>
<evidence type="ECO:0000313" key="10">
    <source>
        <dbReference type="Proteomes" id="UP000035680"/>
    </source>
</evidence>
<dbReference type="Pfam" id="PF17921">
    <property type="entry name" value="Integrase_H2C2"/>
    <property type="match status" value="1"/>
</dbReference>
<dbReference type="Gene3D" id="3.30.70.270">
    <property type="match status" value="1"/>
</dbReference>
<protein>
    <recommendedName>
        <fullName evidence="1">RNA-directed DNA polymerase</fullName>
        <ecNumber evidence="1">2.7.7.49</ecNumber>
    </recommendedName>
</protein>
<accession>A0A0K0FCV2</accession>
<evidence type="ECO:0000313" key="11">
    <source>
        <dbReference type="WBParaSite" id="SVE_0666900.1"/>
    </source>
</evidence>
<evidence type="ECO:0000259" key="9">
    <source>
        <dbReference type="Pfam" id="PF17921"/>
    </source>
</evidence>
<feature type="domain" description="Reverse transcriptase RNase H-like" evidence="8">
    <location>
        <begin position="570"/>
        <end position="683"/>
    </location>
</feature>
<dbReference type="SUPFAM" id="SSF50630">
    <property type="entry name" value="Acid proteases"/>
    <property type="match status" value="1"/>
</dbReference>
<dbReference type="InterPro" id="IPR012337">
    <property type="entry name" value="RNaseH-like_sf"/>
</dbReference>
<dbReference type="InterPro" id="IPR043128">
    <property type="entry name" value="Rev_trsase/Diguanyl_cyclase"/>
</dbReference>
<dbReference type="InterPro" id="IPR041373">
    <property type="entry name" value="RT_RNaseH"/>
</dbReference>
<reference evidence="11" key="2">
    <citation type="submission" date="2015-08" db="UniProtKB">
        <authorList>
            <consortium name="WormBaseParasite"/>
        </authorList>
    </citation>
    <scope>IDENTIFICATION</scope>
</reference>
<proteinExistence type="predicted"/>
<dbReference type="WBParaSite" id="SVE_0666900.1">
    <property type="protein sequence ID" value="SVE_0666900.1"/>
    <property type="gene ID" value="SVE_0666900"/>
</dbReference>
<dbReference type="Gene3D" id="1.10.340.70">
    <property type="match status" value="1"/>
</dbReference>
<feature type="domain" description="Integrase zinc-binding" evidence="9">
    <location>
        <begin position="796"/>
        <end position="848"/>
    </location>
</feature>
<sequence>MKEESDALMKMSKAELSSLLSSTLSNQPKVKSLFAGQMDFDLFLLSNHHFFCNLPLLTVESEKVGKLIQTLSDDVVKELAEFFGIKFMSSTSYDSVIEYLQERYNKKESRFSVIARLSDTSKKQDTLFDWFSRLRSMTHQFKAKFSTELCDLVIIKDIISQLHEPLKIESIKYVESTSLKELNLTNFLSYVETLQLVTSIDQIDAFKVVRKKRQRKNPRYRKRSFGTKQKDVDTITFDSVDFLSTGSKFIAVNLSSTVSCNMKIDTGADDSVLPFSFYKKNLSNVPLQKTSKICTSATNAPIKVYGFFNFLFNNVSYPCYVADVARPLLGGNAAWIAVQLQLSSKVDEIKHDPNLLSQIKQKFPNLFNLSGKQTGVHDYVVDDDILNHHPIFIPPRRIPLGLENDVKSIIEEWEKQNIITKHTSIAKWNTPLCLVKASNMSDLTKYTFQVCEQLDYYNFVLNVQKSVFGSNVVCFLGWKIQNGKRYWTDAAKNFILSIRSPQNVADIRTILGVCAHYADAIPNLMNFIPLLSPLCRKYAKFEWSSTLESLFQKFKASILSLSHSYFFEKNRPTYLSCDASSIAIGGVLEQQVNIGGKSVRVPVLYFSKALSQSQINYSQTEKELFALITGLQKFKYYIMASNCKVFVDHKALCYLIDVSQGKKPIPDHISGRLQRWLLIVQSYCLSVDFIPTSNFCMPDLLSRMVATMDTSSELVISEMCVEREFAAVNFNTFFSESDFRSATSEDVDICRIKKFLSDGFPVFSSLSKHDKWIYRNKKHFVLKDEVLFYKNRYYLPSKLIPQLLKQLHKNHNSVASMYSMVLNECYFKNCYEDLMRLWKDCAKCQQSRRKPPILFSFWKASRPRQFIHLNICYCFGHKILLAVDNWSDFPSAWLLKSITSSSIISCCKEYLLTYGPIEFFIVDSGRQFISKEFLSVFLNVKIVPPEAHHCNGKVERHCQNLKKFVKQNYGSKITDILDDYLFKYRYETIFLGQEPSYHKFFSTIVNFPRILNMKTSENANEMVRQFSIKQTVKAFHKTGTKWREGIIIDKLSDFIYAIRLSNGAIITRHVNEIIN</sequence>
<dbReference type="InterPro" id="IPR050951">
    <property type="entry name" value="Retrovirus_Pol_polyprotein"/>
</dbReference>
<dbReference type="EC" id="2.7.7.49" evidence="1"/>
<dbReference type="Gene3D" id="3.30.420.10">
    <property type="entry name" value="Ribonuclease H-like superfamily/Ribonuclease H"/>
    <property type="match status" value="1"/>
</dbReference>
<evidence type="ECO:0000256" key="4">
    <source>
        <dbReference type="ARBA" id="ARBA00022722"/>
    </source>
</evidence>
<dbReference type="Proteomes" id="UP000035680">
    <property type="component" value="Unassembled WGS sequence"/>
</dbReference>
<dbReference type="GO" id="GO:0004519">
    <property type="term" value="F:endonuclease activity"/>
    <property type="evidence" value="ECO:0007669"/>
    <property type="project" value="UniProtKB-KW"/>
</dbReference>
<organism evidence="10 11">
    <name type="scientific">Strongyloides venezuelensis</name>
    <name type="common">Threadworm</name>
    <dbReference type="NCBI Taxonomy" id="75913"/>
    <lineage>
        <taxon>Eukaryota</taxon>
        <taxon>Metazoa</taxon>
        <taxon>Ecdysozoa</taxon>
        <taxon>Nematoda</taxon>
        <taxon>Chromadorea</taxon>
        <taxon>Rhabditida</taxon>
        <taxon>Tylenchina</taxon>
        <taxon>Panagrolaimomorpha</taxon>
        <taxon>Strongyloidoidea</taxon>
        <taxon>Strongyloididae</taxon>
        <taxon>Strongyloides</taxon>
    </lineage>
</organism>
<dbReference type="InterPro" id="IPR043502">
    <property type="entry name" value="DNA/RNA_pol_sf"/>
</dbReference>
<keyword evidence="3" id="KW-0548">Nucleotidyltransferase</keyword>
<dbReference type="Pfam" id="PF17917">
    <property type="entry name" value="RT_RNaseH"/>
    <property type="match status" value="1"/>
</dbReference>
<keyword evidence="7" id="KW-0695">RNA-directed DNA polymerase</keyword>